<dbReference type="GO" id="GO:0009307">
    <property type="term" value="P:DNA restriction-modification system"/>
    <property type="evidence" value="ECO:0007669"/>
    <property type="project" value="InterPro"/>
</dbReference>
<dbReference type="PRINTS" id="PR00505">
    <property type="entry name" value="D12N6MTFRASE"/>
</dbReference>
<keyword evidence="5" id="KW-1185">Reference proteome</keyword>
<reference evidence="4 5" key="1">
    <citation type="journal article" date="2015" name="Genome Announc.">
        <title>Expanding the biotechnology potential of lactobacilli through comparative genomics of 213 strains and associated genera.</title>
        <authorList>
            <person name="Sun Z."/>
            <person name="Harris H.M."/>
            <person name="McCann A."/>
            <person name="Guo C."/>
            <person name="Argimon S."/>
            <person name="Zhang W."/>
            <person name="Yang X."/>
            <person name="Jeffery I.B."/>
            <person name="Cooney J.C."/>
            <person name="Kagawa T.F."/>
            <person name="Liu W."/>
            <person name="Song Y."/>
            <person name="Salvetti E."/>
            <person name="Wrobel A."/>
            <person name="Rasinkangas P."/>
            <person name="Parkhill J."/>
            <person name="Rea M.C."/>
            <person name="O'Sullivan O."/>
            <person name="Ritari J."/>
            <person name="Douillard F.P."/>
            <person name="Paul Ross R."/>
            <person name="Yang R."/>
            <person name="Briner A.E."/>
            <person name="Felis G.E."/>
            <person name="de Vos W.M."/>
            <person name="Barrangou R."/>
            <person name="Klaenhammer T.R."/>
            <person name="Caufield P.W."/>
            <person name="Cui Y."/>
            <person name="Zhang H."/>
            <person name="O'Toole P.W."/>
        </authorList>
    </citation>
    <scope>NUCLEOTIDE SEQUENCE [LARGE SCALE GENOMIC DNA]</scope>
    <source>
        <strain evidence="4 5">DSM 22467</strain>
    </source>
</reference>
<evidence type="ECO:0000256" key="3">
    <source>
        <dbReference type="ARBA" id="ARBA00022691"/>
    </source>
</evidence>
<sequence length="404" mass="46547">MMRVLHLKTREILSKFGITRQTLANWTKYGNLKIKKRPNGRYLWDKESIESLNNYVDLKAAGIKPVGNNKDTFNIENRRYLGAKSRMLDFIDKVVRENTSGVRTIADIFAGTGVVTNLFFSQGKDVIVNDILDSNFMVYQTFFGSDRVREKLLKDKISQMNALPGDDNYVSVNYGNKYFSESNARKIGEARAFIERQTKLTSREKDILLTSLLYAMDKVANTVGHYDAYRKVLDNIAPIHFKYPNLEVKSSLTRIYHEDANELVRKIEADLVYIDTPYNSRQYGDVYHVLENVIDWKKPKLFGVAMKPKDRSKTKSLYSTSKAPEAFEDLVTHIKAKYILVSYNNMAHKGVGRSNAKISNEEIVSILKKRGRVQIFEEPFQVFTTGKTNIKDHKELLYLVEVMK</sequence>
<keyword evidence="2 4" id="KW-0808">Transferase</keyword>
<dbReference type="GO" id="GO:0032259">
    <property type="term" value="P:methylation"/>
    <property type="evidence" value="ECO:0007669"/>
    <property type="project" value="UniProtKB-KW"/>
</dbReference>
<keyword evidence="1 4" id="KW-0489">Methyltransferase</keyword>
<dbReference type="STRING" id="616990.IV54_GL001213"/>
<protein>
    <submittedName>
        <fullName evidence="4">Dna methyltransferase</fullName>
    </submittedName>
</protein>
<organism evidence="4 5">
    <name type="scientific">Levilactobacillus paucivorans</name>
    <dbReference type="NCBI Taxonomy" id="616990"/>
    <lineage>
        <taxon>Bacteria</taxon>
        <taxon>Bacillati</taxon>
        <taxon>Bacillota</taxon>
        <taxon>Bacilli</taxon>
        <taxon>Lactobacillales</taxon>
        <taxon>Lactobacillaceae</taxon>
        <taxon>Levilactobacillus</taxon>
    </lineage>
</organism>
<dbReference type="Gene3D" id="1.10.1660.10">
    <property type="match status" value="1"/>
</dbReference>
<evidence type="ECO:0000256" key="1">
    <source>
        <dbReference type="ARBA" id="ARBA00022603"/>
    </source>
</evidence>
<accession>A0A0R2LCV0</accession>
<dbReference type="SUPFAM" id="SSF53335">
    <property type="entry name" value="S-adenosyl-L-methionine-dependent methyltransferases"/>
    <property type="match status" value="1"/>
</dbReference>
<dbReference type="AlphaFoldDB" id="A0A0R2LCV0"/>
<dbReference type="InterPro" id="IPR012327">
    <property type="entry name" value="MeTrfase_D12"/>
</dbReference>
<proteinExistence type="predicted"/>
<gene>
    <name evidence="4" type="ORF">IV54_GL001213</name>
</gene>
<dbReference type="InterPro" id="IPR029063">
    <property type="entry name" value="SAM-dependent_MTases_sf"/>
</dbReference>
<evidence type="ECO:0000313" key="5">
    <source>
        <dbReference type="Proteomes" id="UP000051906"/>
    </source>
</evidence>
<dbReference type="InterPro" id="IPR009061">
    <property type="entry name" value="DNA-bd_dom_put_sf"/>
</dbReference>
<dbReference type="Pfam" id="PF02086">
    <property type="entry name" value="MethyltransfD12"/>
    <property type="match status" value="1"/>
</dbReference>
<dbReference type="Proteomes" id="UP000051906">
    <property type="component" value="Unassembled WGS sequence"/>
</dbReference>
<dbReference type="SUPFAM" id="SSF46955">
    <property type="entry name" value="Putative DNA-binding domain"/>
    <property type="match status" value="1"/>
</dbReference>
<dbReference type="Gene3D" id="3.40.50.150">
    <property type="entry name" value="Vaccinia Virus protein VP39"/>
    <property type="match status" value="1"/>
</dbReference>
<dbReference type="PATRIC" id="fig|616990.3.peg.1303"/>
<dbReference type="EMBL" id="JQCA01000165">
    <property type="protein sequence ID" value="KRN97638.1"/>
    <property type="molecule type" value="Genomic_DNA"/>
</dbReference>
<evidence type="ECO:0000313" key="4">
    <source>
        <dbReference type="EMBL" id="KRN97638.1"/>
    </source>
</evidence>
<comment type="caution">
    <text evidence="4">The sequence shown here is derived from an EMBL/GenBank/DDBJ whole genome shotgun (WGS) entry which is preliminary data.</text>
</comment>
<dbReference type="GO" id="GO:0009007">
    <property type="term" value="F:site-specific DNA-methyltransferase (adenine-specific) activity"/>
    <property type="evidence" value="ECO:0007669"/>
    <property type="project" value="UniProtKB-EC"/>
</dbReference>
<name>A0A0R2LCV0_9LACO</name>
<keyword evidence="3" id="KW-0949">S-adenosyl-L-methionine</keyword>
<evidence type="ECO:0000256" key="2">
    <source>
        <dbReference type="ARBA" id="ARBA00022679"/>
    </source>
</evidence>